<organism evidence="1 2">
    <name type="scientific">Methylobacterium fujisawaense</name>
    <dbReference type="NCBI Taxonomy" id="107400"/>
    <lineage>
        <taxon>Bacteria</taxon>
        <taxon>Pseudomonadati</taxon>
        <taxon>Pseudomonadota</taxon>
        <taxon>Alphaproteobacteria</taxon>
        <taxon>Hyphomicrobiales</taxon>
        <taxon>Methylobacteriaceae</taxon>
        <taxon>Methylobacterium</taxon>
    </lineage>
</organism>
<name>A0ABR6DE52_9HYPH</name>
<evidence type="ECO:0000313" key="2">
    <source>
        <dbReference type="Proteomes" id="UP000565455"/>
    </source>
</evidence>
<dbReference type="RefSeq" id="WP_182592563.1">
    <property type="nucleotide sequence ID" value="NZ_JACJIM010000005.1"/>
</dbReference>
<evidence type="ECO:0000313" key="1">
    <source>
        <dbReference type="EMBL" id="MBA9064367.1"/>
    </source>
</evidence>
<protein>
    <submittedName>
        <fullName evidence="1">Uncharacterized protein</fullName>
    </submittedName>
</protein>
<accession>A0ABR6DE52</accession>
<proteinExistence type="predicted"/>
<sequence>MGGWRRNGPTLSALALGRLAGSRSLTTWLRYVAGMATGMPPKGGELHFFILLKRNGFLRPWRDRLIGSRADFRTPRAEAFRLSARVGAR</sequence>
<reference evidence="1 2" key="1">
    <citation type="submission" date="2020-08" db="EMBL/GenBank/DDBJ databases">
        <title>Genomic Encyclopedia of Type Strains, Phase IV (KMG-IV): sequencing the most valuable type-strain genomes for metagenomic binning, comparative biology and taxonomic classification.</title>
        <authorList>
            <person name="Goeker M."/>
        </authorList>
    </citation>
    <scope>NUCLEOTIDE SEQUENCE [LARGE SCALE GENOMIC DNA]</scope>
    <source>
        <strain evidence="1 2">DSM 5686</strain>
    </source>
</reference>
<gene>
    <name evidence="1" type="ORF">GGQ91_003768</name>
</gene>
<dbReference type="Proteomes" id="UP000565455">
    <property type="component" value="Unassembled WGS sequence"/>
</dbReference>
<keyword evidence="2" id="KW-1185">Reference proteome</keyword>
<dbReference type="EMBL" id="JACJIM010000005">
    <property type="protein sequence ID" value="MBA9064367.1"/>
    <property type="molecule type" value="Genomic_DNA"/>
</dbReference>
<dbReference type="GeneID" id="96605415"/>
<comment type="caution">
    <text evidence="1">The sequence shown here is derived from an EMBL/GenBank/DDBJ whole genome shotgun (WGS) entry which is preliminary data.</text>
</comment>